<dbReference type="Gene3D" id="3.40.50.150">
    <property type="entry name" value="Vaccinia Virus protein VP39"/>
    <property type="match status" value="1"/>
</dbReference>
<sequence>MPLGACGQNGHDESNEHCFRCFAFHGRLLRIREEISSADMPTGGRLWDAGIFLAHWLASFGPEPVEFKGKAILELGSGCGLPGIVAAHLSGGKAVFTDRRAVLPLVKHNVAVNCPNLNTHVLELDWVMEEHRQSISKQCGHAFDVILMSDLLYSSAAPAKLKNTLLFFSRPGTTVFLAHKPRMENSSGPAVFENPLETSLGPWFDSSCLLSFGPDRSPIHIFRMDRRG</sequence>
<dbReference type="AlphaFoldDB" id="A0A812KYM8"/>
<evidence type="ECO:0000313" key="2">
    <source>
        <dbReference type="Proteomes" id="UP000604046"/>
    </source>
</evidence>
<accession>A0A812KYM8</accession>
<dbReference type="Pfam" id="PF10294">
    <property type="entry name" value="Methyltransf_16"/>
    <property type="match status" value="1"/>
</dbReference>
<comment type="caution">
    <text evidence="1">The sequence shown here is derived from an EMBL/GenBank/DDBJ whole genome shotgun (WGS) entry which is preliminary data.</text>
</comment>
<keyword evidence="2" id="KW-1185">Reference proteome</keyword>
<dbReference type="EMBL" id="CAJNDS010000768">
    <property type="protein sequence ID" value="CAE7232602.1"/>
    <property type="molecule type" value="Genomic_DNA"/>
</dbReference>
<protein>
    <submittedName>
        <fullName evidence="1">Eef1akmt3 protein</fullName>
    </submittedName>
</protein>
<dbReference type="OrthoDB" id="407325at2759"/>
<proteinExistence type="predicted"/>
<gene>
    <name evidence="1" type="primary">eef1akmt3</name>
    <name evidence="1" type="ORF">SNAT2548_LOCUS9641</name>
</gene>
<dbReference type="PANTHER" id="PTHR14614">
    <property type="entry name" value="HEPATOCELLULAR CARCINOMA-ASSOCIATED ANTIGEN"/>
    <property type="match status" value="1"/>
</dbReference>
<dbReference type="Proteomes" id="UP000604046">
    <property type="component" value="Unassembled WGS sequence"/>
</dbReference>
<dbReference type="InterPro" id="IPR029063">
    <property type="entry name" value="SAM-dependent_MTases_sf"/>
</dbReference>
<dbReference type="SUPFAM" id="SSF53335">
    <property type="entry name" value="S-adenosyl-L-methionine-dependent methyltransferases"/>
    <property type="match status" value="1"/>
</dbReference>
<reference evidence="1" key="1">
    <citation type="submission" date="2021-02" db="EMBL/GenBank/DDBJ databases">
        <authorList>
            <person name="Dougan E. K."/>
            <person name="Rhodes N."/>
            <person name="Thang M."/>
            <person name="Chan C."/>
        </authorList>
    </citation>
    <scope>NUCLEOTIDE SEQUENCE</scope>
</reference>
<evidence type="ECO:0000313" key="1">
    <source>
        <dbReference type="EMBL" id="CAE7232602.1"/>
    </source>
</evidence>
<organism evidence="1 2">
    <name type="scientific">Symbiodinium natans</name>
    <dbReference type="NCBI Taxonomy" id="878477"/>
    <lineage>
        <taxon>Eukaryota</taxon>
        <taxon>Sar</taxon>
        <taxon>Alveolata</taxon>
        <taxon>Dinophyceae</taxon>
        <taxon>Suessiales</taxon>
        <taxon>Symbiodiniaceae</taxon>
        <taxon>Symbiodinium</taxon>
    </lineage>
</organism>
<name>A0A812KYM8_9DINO</name>
<dbReference type="InterPro" id="IPR019410">
    <property type="entry name" value="Methyltransf_16"/>
</dbReference>